<comment type="caution">
    <text evidence="2">The sequence shown here is derived from an EMBL/GenBank/DDBJ whole genome shotgun (WGS) entry which is preliminary data.</text>
</comment>
<dbReference type="Proteomes" id="UP001140217">
    <property type="component" value="Unassembled WGS sequence"/>
</dbReference>
<protein>
    <submittedName>
        <fullName evidence="2">Cyclin-like protein interacting with PHO85</fullName>
    </submittedName>
</protein>
<dbReference type="GO" id="GO:0000307">
    <property type="term" value="C:cyclin-dependent protein kinase holoenzyme complex"/>
    <property type="evidence" value="ECO:0007669"/>
    <property type="project" value="TreeGrafter"/>
</dbReference>
<feature type="compositionally biased region" description="Low complexity" evidence="1">
    <location>
        <begin position="239"/>
        <end position="251"/>
    </location>
</feature>
<proteinExistence type="predicted"/>
<evidence type="ECO:0000313" key="3">
    <source>
        <dbReference type="Proteomes" id="UP001140217"/>
    </source>
</evidence>
<feature type="region of interest" description="Disordered" evidence="1">
    <location>
        <begin position="189"/>
        <end position="286"/>
    </location>
</feature>
<dbReference type="EMBL" id="JANBUL010000030">
    <property type="protein sequence ID" value="KAJ2784256.1"/>
    <property type="molecule type" value="Genomic_DNA"/>
</dbReference>
<dbReference type="Pfam" id="PF08613">
    <property type="entry name" value="Cyclin"/>
    <property type="match status" value="1"/>
</dbReference>
<keyword evidence="3" id="KW-1185">Reference proteome</keyword>
<dbReference type="InterPro" id="IPR013922">
    <property type="entry name" value="Cyclin_PHO80-like"/>
</dbReference>
<dbReference type="PANTHER" id="PTHR15615:SF94">
    <property type="entry name" value="PHO85 CYCLIN-6-RELATED"/>
    <property type="match status" value="1"/>
</dbReference>
<name>A0A9W8HLB3_9FUNG</name>
<dbReference type="InterPro" id="IPR036915">
    <property type="entry name" value="Cyclin-like_sf"/>
</dbReference>
<dbReference type="GO" id="GO:0005634">
    <property type="term" value="C:nucleus"/>
    <property type="evidence" value="ECO:0007669"/>
    <property type="project" value="TreeGrafter"/>
</dbReference>
<sequence>MFDIARTPVAATIAQMAALIDAVAAANQRALGAVASDVTPFHSRAVPKISVREYLERVARFVFLENDALLAVLVYLDRIAAAQPHRPALAPSPFNVHRLIITAIVIAHKFNSDIFFNNARYSKVGGIPLAEMNQLELEMLFLVRFDLKVDAAELQHVGAWLMSQPPAPDAAQPPPYSLLSQYHRQQQFPTPLLDPSTAAPHGAVPPLELPRHTPAQPLLDGACPGYELGRPQPAPRSPPRSSRSPESPGPSVLAQKRRRLRTDSACLPPADGALLPVNIGGGAEAD</sequence>
<reference evidence="2" key="1">
    <citation type="submission" date="2022-07" db="EMBL/GenBank/DDBJ databases">
        <title>Phylogenomic reconstructions and comparative analyses of Kickxellomycotina fungi.</title>
        <authorList>
            <person name="Reynolds N.K."/>
            <person name="Stajich J.E."/>
            <person name="Barry K."/>
            <person name="Grigoriev I.V."/>
            <person name="Crous P."/>
            <person name="Smith M.E."/>
        </authorList>
    </citation>
    <scope>NUCLEOTIDE SEQUENCE</scope>
    <source>
        <strain evidence="2">NBRC 105414</strain>
    </source>
</reference>
<dbReference type="GO" id="GO:0019901">
    <property type="term" value="F:protein kinase binding"/>
    <property type="evidence" value="ECO:0007669"/>
    <property type="project" value="InterPro"/>
</dbReference>
<dbReference type="AlphaFoldDB" id="A0A9W8HLB3"/>
<dbReference type="CDD" id="cd20558">
    <property type="entry name" value="CYCLIN_ScPCL7-like"/>
    <property type="match status" value="1"/>
</dbReference>
<accession>A0A9W8HLB3</accession>
<evidence type="ECO:0000256" key="1">
    <source>
        <dbReference type="SAM" id="MobiDB-lite"/>
    </source>
</evidence>
<dbReference type="SUPFAM" id="SSF47954">
    <property type="entry name" value="Cyclin-like"/>
    <property type="match status" value="1"/>
</dbReference>
<dbReference type="PANTHER" id="PTHR15615">
    <property type="match status" value="1"/>
</dbReference>
<dbReference type="OrthoDB" id="1060854at2759"/>
<organism evidence="2 3">
    <name type="scientific">Coemansia javaensis</name>
    <dbReference type="NCBI Taxonomy" id="2761396"/>
    <lineage>
        <taxon>Eukaryota</taxon>
        <taxon>Fungi</taxon>
        <taxon>Fungi incertae sedis</taxon>
        <taxon>Zoopagomycota</taxon>
        <taxon>Kickxellomycotina</taxon>
        <taxon>Kickxellomycetes</taxon>
        <taxon>Kickxellales</taxon>
        <taxon>Kickxellaceae</taxon>
        <taxon>Coemansia</taxon>
    </lineage>
</organism>
<gene>
    <name evidence="2" type="primary">PCL7_1</name>
    <name evidence="2" type="ORF">H4R18_001244</name>
</gene>
<evidence type="ECO:0000313" key="2">
    <source>
        <dbReference type="EMBL" id="KAJ2784256.1"/>
    </source>
</evidence>
<dbReference type="Gene3D" id="1.10.472.10">
    <property type="entry name" value="Cyclin-like"/>
    <property type="match status" value="1"/>
</dbReference>
<dbReference type="GO" id="GO:0016538">
    <property type="term" value="F:cyclin-dependent protein serine/threonine kinase regulator activity"/>
    <property type="evidence" value="ECO:0007669"/>
    <property type="project" value="TreeGrafter"/>
</dbReference>